<protein>
    <submittedName>
        <fullName evidence="1">Uncharacterized protein</fullName>
    </submittedName>
</protein>
<sequence>MSTKGKELASGGLQRFAGTGVDCTAQPGTRNGARSIQAVELGYIEKVGWLDEGWIGFHGCLCGHCGRINRRGSCKLHRDPLLAPAPTLWGGVAADSVPQATINTAG</sequence>
<dbReference type="EMBL" id="UINC01001586">
    <property type="protein sequence ID" value="SUZ84239.1"/>
    <property type="molecule type" value="Genomic_DNA"/>
</dbReference>
<reference evidence="1" key="1">
    <citation type="submission" date="2018-05" db="EMBL/GenBank/DDBJ databases">
        <authorList>
            <person name="Lanie J.A."/>
            <person name="Ng W.-L."/>
            <person name="Kazmierczak K.M."/>
            <person name="Andrzejewski T.M."/>
            <person name="Davidsen T.M."/>
            <person name="Wayne K.J."/>
            <person name="Tettelin H."/>
            <person name="Glass J.I."/>
            <person name="Rusch D."/>
            <person name="Podicherti R."/>
            <person name="Tsui H.-C.T."/>
            <person name="Winkler M.E."/>
        </authorList>
    </citation>
    <scope>NUCLEOTIDE SEQUENCE</scope>
</reference>
<gene>
    <name evidence="1" type="ORF">METZ01_LOCUS37093</name>
</gene>
<organism evidence="1">
    <name type="scientific">marine metagenome</name>
    <dbReference type="NCBI Taxonomy" id="408172"/>
    <lineage>
        <taxon>unclassified sequences</taxon>
        <taxon>metagenomes</taxon>
        <taxon>ecological metagenomes</taxon>
    </lineage>
</organism>
<name>A0A381R045_9ZZZZ</name>
<proteinExistence type="predicted"/>
<dbReference type="AlphaFoldDB" id="A0A381R045"/>
<evidence type="ECO:0000313" key="1">
    <source>
        <dbReference type="EMBL" id="SUZ84239.1"/>
    </source>
</evidence>
<accession>A0A381R045</accession>